<sequence>MKDHRPLYCFICLDKFSTHGGVTKHLGRKHLQRIKPGDTIRCPRCDVVLESKMKLQSHAYHVHSTVSPDDPDPGLTDTSFSLSCPPQYPFDRILEEISSNDRGQTLGGSRRNTNQHATAPLDRIRVVFPATALICLSRQIRLRKVSLKWLGQKDIGFPDTILEYLVAWRYTWQPRSDLLPGCEELVIEFSAE</sequence>
<dbReference type="Gene3D" id="3.30.160.60">
    <property type="entry name" value="Classic Zinc Finger"/>
    <property type="match status" value="1"/>
</dbReference>
<evidence type="ECO:0000313" key="3">
    <source>
        <dbReference type="Proteomes" id="UP000182235"/>
    </source>
</evidence>
<comment type="caution">
    <text evidence="2">The sequence shown here is derived from an EMBL/GenBank/DDBJ whole genome shotgun (WGS) entry which is preliminary data.</text>
</comment>
<dbReference type="PROSITE" id="PS50013">
    <property type="entry name" value="CHROMO_2"/>
    <property type="match status" value="1"/>
</dbReference>
<dbReference type="AlphaFoldDB" id="A0A1J9P2W3"/>
<gene>
    <name evidence="2" type="ORF">AJ78_08055</name>
</gene>
<protein>
    <recommendedName>
        <fullName evidence="1">Chromo domain-containing protein</fullName>
    </recommendedName>
</protein>
<proteinExistence type="predicted"/>
<dbReference type="InterPro" id="IPR000953">
    <property type="entry name" value="Chromo/chromo_shadow_dom"/>
</dbReference>
<dbReference type="STRING" id="1447872.A0A1J9P2W3"/>
<dbReference type="SMART" id="SM00355">
    <property type="entry name" value="ZnF_C2H2"/>
    <property type="match status" value="2"/>
</dbReference>
<dbReference type="OrthoDB" id="3544487at2759"/>
<keyword evidence="3" id="KW-1185">Reference proteome</keyword>
<dbReference type="Proteomes" id="UP000182235">
    <property type="component" value="Unassembled WGS sequence"/>
</dbReference>
<evidence type="ECO:0000259" key="1">
    <source>
        <dbReference type="PROSITE" id="PS50013"/>
    </source>
</evidence>
<feature type="domain" description="Chromo" evidence="1">
    <location>
        <begin position="128"/>
        <end position="192"/>
    </location>
</feature>
<dbReference type="EMBL" id="LGRN01000613">
    <property type="protein sequence ID" value="OJD11105.1"/>
    <property type="molecule type" value="Genomic_DNA"/>
</dbReference>
<name>A0A1J9P2W3_9EURO</name>
<organism evidence="2 3">
    <name type="scientific">Emergomyces pasteurianus Ep9510</name>
    <dbReference type="NCBI Taxonomy" id="1447872"/>
    <lineage>
        <taxon>Eukaryota</taxon>
        <taxon>Fungi</taxon>
        <taxon>Dikarya</taxon>
        <taxon>Ascomycota</taxon>
        <taxon>Pezizomycotina</taxon>
        <taxon>Eurotiomycetes</taxon>
        <taxon>Eurotiomycetidae</taxon>
        <taxon>Onygenales</taxon>
        <taxon>Ajellomycetaceae</taxon>
        <taxon>Emergomyces</taxon>
    </lineage>
</organism>
<dbReference type="VEuPathDB" id="FungiDB:AJ78_08055"/>
<reference evidence="2 3" key="1">
    <citation type="submission" date="2015-07" db="EMBL/GenBank/DDBJ databases">
        <title>Emmonsia species relationships and genome sequence.</title>
        <authorList>
            <consortium name="The Broad Institute Genomics Platform"/>
            <person name="Cuomo C.A."/>
            <person name="Munoz J.F."/>
            <person name="Imamovic A."/>
            <person name="Priest M.E."/>
            <person name="Young S."/>
            <person name="Clay O.K."/>
            <person name="McEwen J.G."/>
        </authorList>
    </citation>
    <scope>NUCLEOTIDE SEQUENCE [LARGE SCALE GENOMIC DNA]</scope>
    <source>
        <strain evidence="2 3">UAMH 9510</strain>
    </source>
</reference>
<evidence type="ECO:0000313" key="2">
    <source>
        <dbReference type="EMBL" id="OJD11105.1"/>
    </source>
</evidence>
<dbReference type="InterPro" id="IPR013087">
    <property type="entry name" value="Znf_C2H2_type"/>
</dbReference>
<accession>A0A1J9P2W3</accession>
<dbReference type="PROSITE" id="PS00028">
    <property type="entry name" value="ZINC_FINGER_C2H2_1"/>
    <property type="match status" value="1"/>
</dbReference>